<protein>
    <submittedName>
        <fullName evidence="6">Sterol 14-demethylase</fullName>
    </submittedName>
</protein>
<keyword evidence="5" id="KW-0812">Transmembrane</keyword>
<evidence type="ECO:0000256" key="2">
    <source>
        <dbReference type="ARBA" id="ARBA00023004"/>
    </source>
</evidence>
<dbReference type="GO" id="GO:0005506">
    <property type="term" value="F:iron ion binding"/>
    <property type="evidence" value="ECO:0007669"/>
    <property type="project" value="InterPro"/>
</dbReference>
<keyword evidence="6" id="KW-0489">Methyltransferase</keyword>
<keyword evidence="1 3" id="KW-0479">Metal-binding</keyword>
<evidence type="ECO:0000256" key="3">
    <source>
        <dbReference type="PIRSR" id="PIRSR602401-1"/>
    </source>
</evidence>
<dbReference type="PRINTS" id="PR00385">
    <property type="entry name" value="P450"/>
</dbReference>
<sequence>MISKLFENFDYLSLIGITLIIYVTHYYYKYFYRINPLPGPIPFPLFGNLPQLYIWHGGNLKKFFGSNHKKYGDLFEFYFNGRFITLNKIEYIEKLLLASSKNPYIKKFSDKNCRGFHELGIMDKGILLNQDYKSWRYNRNFFSQAILSPKFVSEAPHLINKLFNELEGYWDKLYIKEEVINENRNKMDVSTWFNLFTNDVIITLLTGERSYTMAGYFNELSDDEKAERPSALIDETVKFVHAIRKHFLGLLIFQFVPPFLRHYFPYFKNKSDDILQNIEFINQRMDAIIKRRREEIENTPLDKPLSNDLLTSIITANTPRDINYNKIDDKEVTRPMTDSEIRVIIFDGIIAGTDTTANTISFIVYYLAHHPDVKRKMLNEIDRIFQDDKTRLITENDIHNLKYCEAIVKEVSRIFSVANSFSRCLEKPDEIGGYQWPADTIIRINIDAIHNNEEYWDEPEKFNPDRWMVEGFEPKKNSFIMFGGGLRVCPGRKLAMIELVCLMVLLFRKYDIDLIDKKAPLKTESSIITACTELLVEIKLRN</sequence>
<feature type="transmembrane region" description="Helical" evidence="5">
    <location>
        <begin position="9"/>
        <end position="28"/>
    </location>
</feature>
<comment type="cofactor">
    <cofactor evidence="3">
        <name>heme</name>
        <dbReference type="ChEBI" id="CHEBI:30413"/>
    </cofactor>
</comment>
<dbReference type="Gene3D" id="1.10.630.10">
    <property type="entry name" value="Cytochrome P450"/>
    <property type="match status" value="1"/>
</dbReference>
<organism evidence="6 7">
    <name type="scientific">Rhizophagus irregularis (strain DAOM 197198w)</name>
    <name type="common">Glomus intraradices</name>
    <dbReference type="NCBI Taxonomy" id="1432141"/>
    <lineage>
        <taxon>Eukaryota</taxon>
        <taxon>Fungi</taxon>
        <taxon>Fungi incertae sedis</taxon>
        <taxon>Mucoromycota</taxon>
        <taxon>Glomeromycotina</taxon>
        <taxon>Glomeromycetes</taxon>
        <taxon>Glomerales</taxon>
        <taxon>Glomeraceae</taxon>
        <taxon>Rhizophagus</taxon>
    </lineage>
</organism>
<evidence type="ECO:0000256" key="5">
    <source>
        <dbReference type="SAM" id="Phobius"/>
    </source>
</evidence>
<dbReference type="InterPro" id="IPR036396">
    <property type="entry name" value="Cyt_P450_sf"/>
</dbReference>
<dbReference type="GO" id="GO:0004497">
    <property type="term" value="F:monooxygenase activity"/>
    <property type="evidence" value="ECO:0007669"/>
    <property type="project" value="UniProtKB-KW"/>
</dbReference>
<dbReference type="EMBL" id="JEMT01029636">
    <property type="protein sequence ID" value="EXX51647.1"/>
    <property type="molecule type" value="Genomic_DNA"/>
</dbReference>
<dbReference type="GO" id="GO:0016705">
    <property type="term" value="F:oxidoreductase activity, acting on paired donors, with incorporation or reduction of molecular oxygen"/>
    <property type="evidence" value="ECO:0007669"/>
    <property type="project" value="InterPro"/>
</dbReference>
<dbReference type="PROSITE" id="PS00086">
    <property type="entry name" value="CYTOCHROME_P450"/>
    <property type="match status" value="1"/>
</dbReference>
<dbReference type="GO" id="GO:0032259">
    <property type="term" value="P:methylation"/>
    <property type="evidence" value="ECO:0007669"/>
    <property type="project" value="UniProtKB-KW"/>
</dbReference>
<keyword evidence="4" id="KW-0560">Oxidoreductase</keyword>
<dbReference type="InterPro" id="IPR001128">
    <property type="entry name" value="Cyt_P450"/>
</dbReference>
<dbReference type="InterPro" id="IPR017972">
    <property type="entry name" value="Cyt_P450_CS"/>
</dbReference>
<accession>A0A015I3Y0</accession>
<evidence type="ECO:0000313" key="7">
    <source>
        <dbReference type="Proteomes" id="UP000022910"/>
    </source>
</evidence>
<dbReference type="PANTHER" id="PTHR24301:SF2">
    <property type="entry name" value="THROMBOXANE-A SYNTHASE"/>
    <property type="match status" value="1"/>
</dbReference>
<evidence type="ECO:0000256" key="4">
    <source>
        <dbReference type="RuleBase" id="RU000461"/>
    </source>
</evidence>
<name>A0A015I3Y0_RHIIW</name>
<keyword evidence="4" id="KW-0503">Monooxygenase</keyword>
<dbReference type="Proteomes" id="UP000022910">
    <property type="component" value="Unassembled WGS sequence"/>
</dbReference>
<keyword evidence="7" id="KW-1185">Reference proteome</keyword>
<gene>
    <name evidence="6" type="ORF">RirG_259950</name>
</gene>
<keyword evidence="5" id="KW-0472">Membrane</keyword>
<dbReference type="STRING" id="1432141.A0A015I3Y0"/>
<dbReference type="Pfam" id="PF00067">
    <property type="entry name" value="p450"/>
    <property type="match status" value="1"/>
</dbReference>
<keyword evidence="3 4" id="KW-0349">Heme</keyword>
<dbReference type="OrthoDB" id="1470350at2759"/>
<dbReference type="GO" id="GO:0020037">
    <property type="term" value="F:heme binding"/>
    <property type="evidence" value="ECO:0007669"/>
    <property type="project" value="InterPro"/>
</dbReference>
<dbReference type="InterPro" id="IPR002401">
    <property type="entry name" value="Cyt_P450_E_grp-I"/>
</dbReference>
<evidence type="ECO:0000256" key="1">
    <source>
        <dbReference type="ARBA" id="ARBA00022723"/>
    </source>
</evidence>
<reference evidence="6 7" key="1">
    <citation type="submission" date="2014-02" db="EMBL/GenBank/DDBJ databases">
        <title>Single nucleus genome sequencing reveals high similarity among nuclei of an endomycorrhizal fungus.</title>
        <authorList>
            <person name="Lin K."/>
            <person name="Geurts R."/>
            <person name="Zhang Z."/>
            <person name="Limpens E."/>
            <person name="Saunders D.G."/>
            <person name="Mu D."/>
            <person name="Pang E."/>
            <person name="Cao H."/>
            <person name="Cha H."/>
            <person name="Lin T."/>
            <person name="Zhou Q."/>
            <person name="Shang Y."/>
            <person name="Li Y."/>
            <person name="Ivanov S."/>
            <person name="Sharma T."/>
            <person name="Velzen R.V."/>
            <person name="Ruijter N.D."/>
            <person name="Aanen D.K."/>
            <person name="Win J."/>
            <person name="Kamoun S."/>
            <person name="Bisseling T."/>
            <person name="Huang S."/>
        </authorList>
    </citation>
    <scope>NUCLEOTIDE SEQUENCE [LARGE SCALE GENOMIC DNA]</scope>
    <source>
        <strain evidence="7">DAOM197198w</strain>
    </source>
</reference>
<dbReference type="HOGENOM" id="CLU_001570_12_0_1"/>
<evidence type="ECO:0000313" key="6">
    <source>
        <dbReference type="EMBL" id="EXX51647.1"/>
    </source>
</evidence>
<keyword evidence="5" id="KW-1133">Transmembrane helix</keyword>
<dbReference type="PRINTS" id="PR00463">
    <property type="entry name" value="EP450I"/>
</dbReference>
<dbReference type="SUPFAM" id="SSF48264">
    <property type="entry name" value="Cytochrome P450"/>
    <property type="match status" value="1"/>
</dbReference>
<keyword evidence="6" id="KW-0808">Transferase</keyword>
<dbReference type="PANTHER" id="PTHR24301">
    <property type="entry name" value="THROMBOXANE-A SYNTHASE"/>
    <property type="match status" value="1"/>
</dbReference>
<feature type="binding site" description="axial binding residue" evidence="3">
    <location>
        <position position="489"/>
    </location>
    <ligand>
        <name>heme</name>
        <dbReference type="ChEBI" id="CHEBI:30413"/>
    </ligand>
    <ligandPart>
        <name>Fe</name>
        <dbReference type="ChEBI" id="CHEBI:18248"/>
    </ligandPart>
</feature>
<proteinExistence type="inferred from homology"/>
<dbReference type="AlphaFoldDB" id="A0A015I3Y0"/>
<keyword evidence="2 3" id="KW-0408">Iron</keyword>
<comment type="similarity">
    <text evidence="4">Belongs to the cytochrome P450 family.</text>
</comment>
<dbReference type="GO" id="GO:0008168">
    <property type="term" value="F:methyltransferase activity"/>
    <property type="evidence" value="ECO:0007669"/>
    <property type="project" value="UniProtKB-KW"/>
</dbReference>
<comment type="caution">
    <text evidence="6">The sequence shown here is derived from an EMBL/GenBank/DDBJ whole genome shotgun (WGS) entry which is preliminary data.</text>
</comment>